<dbReference type="EMBL" id="BMAT01008887">
    <property type="protein sequence ID" value="GFR94499.1"/>
    <property type="molecule type" value="Genomic_DNA"/>
</dbReference>
<protein>
    <submittedName>
        <fullName evidence="1">Endonuclease-reverse transcriptase HmRTE-e01</fullName>
    </submittedName>
</protein>
<name>A0AAV4H9V3_9GAST</name>
<sequence length="151" mass="17246">MPKKGTLRGCNNWLGIALVSTPSKVLAISLINSAVDSKLVEVQAGFRQGRGCVNQTFTLRNKIKQINNALNGREISTSTLRILNRHLTLFIEKQLLENLTVLWNPTTNCLYGPVFLQQFQLRGRTRPMQIFRIIWSKTELYSVNSPPQRRH</sequence>
<dbReference type="Proteomes" id="UP000762676">
    <property type="component" value="Unassembled WGS sequence"/>
</dbReference>
<keyword evidence="2" id="KW-1185">Reference proteome</keyword>
<reference evidence="1 2" key="1">
    <citation type="journal article" date="2021" name="Elife">
        <title>Chloroplast acquisition without the gene transfer in kleptoplastic sea slugs, Plakobranchus ocellatus.</title>
        <authorList>
            <person name="Maeda T."/>
            <person name="Takahashi S."/>
            <person name="Yoshida T."/>
            <person name="Shimamura S."/>
            <person name="Takaki Y."/>
            <person name="Nagai Y."/>
            <person name="Toyoda A."/>
            <person name="Suzuki Y."/>
            <person name="Arimoto A."/>
            <person name="Ishii H."/>
            <person name="Satoh N."/>
            <person name="Nishiyama T."/>
            <person name="Hasebe M."/>
            <person name="Maruyama T."/>
            <person name="Minagawa J."/>
            <person name="Obokata J."/>
            <person name="Shigenobu S."/>
        </authorList>
    </citation>
    <scope>NUCLEOTIDE SEQUENCE [LARGE SCALE GENOMIC DNA]</scope>
</reference>
<accession>A0AAV4H9V3</accession>
<comment type="caution">
    <text evidence="1">The sequence shown here is derived from an EMBL/GenBank/DDBJ whole genome shotgun (WGS) entry which is preliminary data.</text>
</comment>
<evidence type="ECO:0000313" key="2">
    <source>
        <dbReference type="Proteomes" id="UP000762676"/>
    </source>
</evidence>
<organism evidence="1 2">
    <name type="scientific">Elysia marginata</name>
    <dbReference type="NCBI Taxonomy" id="1093978"/>
    <lineage>
        <taxon>Eukaryota</taxon>
        <taxon>Metazoa</taxon>
        <taxon>Spiralia</taxon>
        <taxon>Lophotrochozoa</taxon>
        <taxon>Mollusca</taxon>
        <taxon>Gastropoda</taxon>
        <taxon>Heterobranchia</taxon>
        <taxon>Euthyneura</taxon>
        <taxon>Panpulmonata</taxon>
        <taxon>Sacoglossa</taxon>
        <taxon>Placobranchoidea</taxon>
        <taxon>Plakobranchidae</taxon>
        <taxon>Elysia</taxon>
    </lineage>
</organism>
<keyword evidence="1" id="KW-0378">Hydrolase</keyword>
<dbReference type="GO" id="GO:0004519">
    <property type="term" value="F:endonuclease activity"/>
    <property type="evidence" value="ECO:0007669"/>
    <property type="project" value="UniProtKB-KW"/>
</dbReference>
<evidence type="ECO:0000313" key="1">
    <source>
        <dbReference type="EMBL" id="GFR94499.1"/>
    </source>
</evidence>
<keyword evidence="1" id="KW-0255">Endonuclease</keyword>
<dbReference type="AlphaFoldDB" id="A0AAV4H9V3"/>
<gene>
    <name evidence="1" type="ORF">ElyMa_004404900</name>
</gene>
<keyword evidence="1" id="KW-0540">Nuclease</keyword>
<proteinExistence type="predicted"/>